<name>A0A401SHV9_CHIPU</name>
<comment type="caution">
    <text evidence="2">The sequence shown here is derived from an EMBL/GenBank/DDBJ whole genome shotgun (WGS) entry which is preliminary data.</text>
</comment>
<dbReference type="EMBL" id="BEZZ01000276">
    <property type="protein sequence ID" value="GCC29981.1"/>
    <property type="molecule type" value="Genomic_DNA"/>
</dbReference>
<dbReference type="Proteomes" id="UP000287033">
    <property type="component" value="Unassembled WGS sequence"/>
</dbReference>
<evidence type="ECO:0000313" key="2">
    <source>
        <dbReference type="EMBL" id="GCC29981.1"/>
    </source>
</evidence>
<proteinExistence type="predicted"/>
<accession>A0A401SHV9</accession>
<feature type="region of interest" description="Disordered" evidence="1">
    <location>
        <begin position="1"/>
        <end position="22"/>
    </location>
</feature>
<protein>
    <submittedName>
        <fullName evidence="2">Uncharacterized protein</fullName>
    </submittedName>
</protein>
<keyword evidence="3" id="KW-1185">Reference proteome</keyword>
<gene>
    <name evidence="2" type="ORF">chiPu_0008425</name>
</gene>
<sequence>MGGRKRRALTNGSRGGDGRGGWGLGAGLPLCDGARGGELAVLGCSGPGQRERQSLGSGRFPVSLLPYHKK</sequence>
<feature type="compositionally biased region" description="Gly residues" evidence="1">
    <location>
        <begin position="13"/>
        <end position="22"/>
    </location>
</feature>
<feature type="region of interest" description="Disordered" evidence="1">
    <location>
        <begin position="46"/>
        <end position="70"/>
    </location>
</feature>
<evidence type="ECO:0000256" key="1">
    <source>
        <dbReference type="SAM" id="MobiDB-lite"/>
    </source>
</evidence>
<evidence type="ECO:0000313" key="3">
    <source>
        <dbReference type="Proteomes" id="UP000287033"/>
    </source>
</evidence>
<reference evidence="2 3" key="1">
    <citation type="journal article" date="2018" name="Nat. Ecol. Evol.">
        <title>Shark genomes provide insights into elasmobranch evolution and the origin of vertebrates.</title>
        <authorList>
            <person name="Hara Y"/>
            <person name="Yamaguchi K"/>
            <person name="Onimaru K"/>
            <person name="Kadota M"/>
            <person name="Koyanagi M"/>
            <person name="Keeley SD"/>
            <person name="Tatsumi K"/>
            <person name="Tanaka K"/>
            <person name="Motone F"/>
            <person name="Kageyama Y"/>
            <person name="Nozu R"/>
            <person name="Adachi N"/>
            <person name="Nishimura O"/>
            <person name="Nakagawa R"/>
            <person name="Tanegashima C"/>
            <person name="Kiyatake I"/>
            <person name="Matsumoto R"/>
            <person name="Murakumo K"/>
            <person name="Nishida K"/>
            <person name="Terakita A"/>
            <person name="Kuratani S"/>
            <person name="Sato K"/>
            <person name="Hyodo S Kuraku.S."/>
        </authorList>
    </citation>
    <scope>NUCLEOTIDE SEQUENCE [LARGE SCALE GENOMIC DNA]</scope>
</reference>
<dbReference type="AlphaFoldDB" id="A0A401SHV9"/>
<organism evidence="2 3">
    <name type="scientific">Chiloscyllium punctatum</name>
    <name type="common">Brownbanded bambooshark</name>
    <name type="synonym">Hemiscyllium punctatum</name>
    <dbReference type="NCBI Taxonomy" id="137246"/>
    <lineage>
        <taxon>Eukaryota</taxon>
        <taxon>Metazoa</taxon>
        <taxon>Chordata</taxon>
        <taxon>Craniata</taxon>
        <taxon>Vertebrata</taxon>
        <taxon>Chondrichthyes</taxon>
        <taxon>Elasmobranchii</taxon>
        <taxon>Galeomorphii</taxon>
        <taxon>Galeoidea</taxon>
        <taxon>Orectolobiformes</taxon>
        <taxon>Hemiscylliidae</taxon>
        <taxon>Chiloscyllium</taxon>
    </lineage>
</organism>